<keyword evidence="4" id="KW-1185">Reference proteome</keyword>
<comment type="caution">
    <text evidence="3">The sequence shown here is derived from an EMBL/GenBank/DDBJ whole genome shotgun (WGS) entry which is preliminary data.</text>
</comment>
<keyword evidence="2" id="KW-0812">Transmembrane</keyword>
<evidence type="ECO:0000256" key="1">
    <source>
        <dbReference type="SAM" id="MobiDB-lite"/>
    </source>
</evidence>
<accession>A0A162NEV7</accession>
<feature type="region of interest" description="Disordered" evidence="1">
    <location>
        <begin position="266"/>
        <end position="289"/>
    </location>
</feature>
<dbReference type="EMBL" id="LFIW01000564">
    <property type="protein sequence ID" value="KZL85881.1"/>
    <property type="molecule type" value="Genomic_DNA"/>
</dbReference>
<organism evidence="3 4">
    <name type="scientific">Colletotrichum incanum</name>
    <name type="common">Soybean anthracnose fungus</name>
    <dbReference type="NCBI Taxonomy" id="1573173"/>
    <lineage>
        <taxon>Eukaryota</taxon>
        <taxon>Fungi</taxon>
        <taxon>Dikarya</taxon>
        <taxon>Ascomycota</taxon>
        <taxon>Pezizomycotina</taxon>
        <taxon>Sordariomycetes</taxon>
        <taxon>Hypocreomycetidae</taxon>
        <taxon>Glomerellales</taxon>
        <taxon>Glomerellaceae</taxon>
        <taxon>Colletotrichum</taxon>
        <taxon>Colletotrichum spaethianum species complex</taxon>
    </lineage>
</organism>
<proteinExistence type="predicted"/>
<protein>
    <submittedName>
        <fullName evidence="3">Uncharacterized protein</fullName>
    </submittedName>
</protein>
<evidence type="ECO:0000313" key="4">
    <source>
        <dbReference type="Proteomes" id="UP000076584"/>
    </source>
</evidence>
<evidence type="ECO:0000256" key="2">
    <source>
        <dbReference type="SAM" id="Phobius"/>
    </source>
</evidence>
<keyword evidence="2" id="KW-0472">Membrane</keyword>
<sequence>MPVTELSQHPITNLGPLTTVFTPPSACATRSPALYLALESAFTDRVQAFNPKKCEYNPLGDCFPSGSALDAAYTSASSLGFPGAPSIQYFSPASVCPDSYTTAGVAAKNSNGEVSSIGVFKPPVMDSPIGSEREGSPFAGIIGSNPILNVLAEALDNGETAVICCPKDYTVGFEVGCYSEVPESVYGEKEMCQWQAEQQDYTWANATITYNDTVITGSVFSYTATSVDRSMQVITLAEDGFRPFQPVASRPAVTLIFNTAEATATGAGGSDSGSGTAAPTETSQGAAHGWRMTNHGGGFGVLVTVWAFAAFAGALIAVPF</sequence>
<gene>
    <name evidence="3" type="ORF">CI238_11165</name>
</gene>
<reference evidence="3 4" key="1">
    <citation type="submission" date="2015-06" db="EMBL/GenBank/DDBJ databases">
        <title>Survival trade-offs in plant roots during colonization by closely related pathogenic and mutualistic fungi.</title>
        <authorList>
            <person name="Hacquard S."/>
            <person name="Kracher B."/>
            <person name="Hiruma K."/>
            <person name="Weinman A."/>
            <person name="Muench P."/>
            <person name="Garrido Oter R."/>
            <person name="Ver Loren van Themaat E."/>
            <person name="Dallerey J.-F."/>
            <person name="Damm U."/>
            <person name="Henrissat B."/>
            <person name="Lespinet O."/>
            <person name="Thon M."/>
            <person name="Kemen E."/>
            <person name="McHardy A.C."/>
            <person name="Schulze-Lefert P."/>
            <person name="O'Connell R.J."/>
        </authorList>
    </citation>
    <scope>NUCLEOTIDE SEQUENCE [LARGE SCALE GENOMIC DNA]</scope>
    <source>
        <strain evidence="3 4">MAFF 238704</strain>
    </source>
</reference>
<dbReference type="AlphaFoldDB" id="A0A162NEV7"/>
<evidence type="ECO:0000313" key="3">
    <source>
        <dbReference type="EMBL" id="KZL85881.1"/>
    </source>
</evidence>
<dbReference type="Proteomes" id="UP000076584">
    <property type="component" value="Unassembled WGS sequence"/>
</dbReference>
<feature type="transmembrane region" description="Helical" evidence="2">
    <location>
        <begin position="299"/>
        <end position="318"/>
    </location>
</feature>
<keyword evidence="2" id="KW-1133">Transmembrane helix</keyword>
<name>A0A162NEV7_COLIC</name>